<reference evidence="6" key="2">
    <citation type="journal article" date="2021" name="PeerJ">
        <title>Extensive microbial diversity within the chicken gut microbiome revealed by metagenomics and culture.</title>
        <authorList>
            <person name="Gilroy R."/>
            <person name="Ravi A."/>
            <person name="Getino M."/>
            <person name="Pursley I."/>
            <person name="Horton D.L."/>
            <person name="Alikhan N.F."/>
            <person name="Baker D."/>
            <person name="Gharbi K."/>
            <person name="Hall N."/>
            <person name="Watson M."/>
            <person name="Adriaenssens E.M."/>
            <person name="Foster-Nyarko E."/>
            <person name="Jarju S."/>
            <person name="Secka A."/>
            <person name="Antonio M."/>
            <person name="Oren A."/>
            <person name="Chaudhuri R.R."/>
            <person name="La Ragione R."/>
            <person name="Hildebrand F."/>
            <person name="Pallen M.J."/>
        </authorList>
    </citation>
    <scope>NUCLEOTIDE SEQUENCE</scope>
    <source>
        <strain evidence="6">CHK147-3167</strain>
    </source>
</reference>
<sequence length="121" mass="14140">MAYRKLGRDNKHRRSMLANLTKDVINNERVITTETRAKEVRKFVDKMITYGKDGSLVARRKALAFLHNDKATVSKVFDDLAKRYENRNGGYTRILKLEERRGDDALRVVLELVKEDTKEEK</sequence>
<dbReference type="Gene3D" id="3.90.1030.10">
    <property type="entry name" value="Ribosomal protein L17"/>
    <property type="match status" value="1"/>
</dbReference>
<gene>
    <name evidence="4 6" type="primary">rplQ</name>
    <name evidence="6" type="ORF">IAB27_06095</name>
</gene>
<evidence type="ECO:0000313" key="6">
    <source>
        <dbReference type="EMBL" id="HIQ91176.1"/>
    </source>
</evidence>
<accession>A0A9D0ZRP3</accession>
<evidence type="ECO:0000313" key="7">
    <source>
        <dbReference type="Proteomes" id="UP000886786"/>
    </source>
</evidence>
<dbReference type="GO" id="GO:0022625">
    <property type="term" value="C:cytosolic large ribosomal subunit"/>
    <property type="evidence" value="ECO:0007669"/>
    <property type="project" value="TreeGrafter"/>
</dbReference>
<dbReference type="NCBIfam" id="TIGR00059">
    <property type="entry name" value="L17"/>
    <property type="match status" value="1"/>
</dbReference>
<dbReference type="InterPro" id="IPR000456">
    <property type="entry name" value="Ribosomal_bL17"/>
</dbReference>
<dbReference type="AlphaFoldDB" id="A0A9D0ZRP3"/>
<comment type="subunit">
    <text evidence="4">Part of the 50S ribosomal subunit. Contacts protein L32.</text>
</comment>
<evidence type="ECO:0000256" key="3">
    <source>
        <dbReference type="ARBA" id="ARBA00023274"/>
    </source>
</evidence>
<dbReference type="EMBL" id="DVFV01000103">
    <property type="protein sequence ID" value="HIQ91176.1"/>
    <property type="molecule type" value="Genomic_DNA"/>
</dbReference>
<proteinExistence type="inferred from homology"/>
<dbReference type="InterPro" id="IPR036373">
    <property type="entry name" value="Ribosomal_bL17_sf"/>
</dbReference>
<name>A0A9D0ZRP3_9FIRM</name>
<evidence type="ECO:0000256" key="1">
    <source>
        <dbReference type="ARBA" id="ARBA00008777"/>
    </source>
</evidence>
<dbReference type="Proteomes" id="UP000886786">
    <property type="component" value="Unassembled WGS sequence"/>
</dbReference>
<keyword evidence="2 4" id="KW-0689">Ribosomal protein</keyword>
<organism evidence="6 7">
    <name type="scientific">Candidatus Coprosoma intestinipullorum</name>
    <dbReference type="NCBI Taxonomy" id="2840752"/>
    <lineage>
        <taxon>Bacteria</taxon>
        <taxon>Bacillati</taxon>
        <taxon>Bacillota</taxon>
        <taxon>Bacillota incertae sedis</taxon>
        <taxon>Candidatus Coprosoma</taxon>
    </lineage>
</organism>
<dbReference type="HAMAP" id="MF_01368">
    <property type="entry name" value="Ribosomal_bL17"/>
    <property type="match status" value="1"/>
</dbReference>
<comment type="caution">
    <text evidence="6">The sequence shown here is derived from an EMBL/GenBank/DDBJ whole genome shotgun (WGS) entry which is preliminary data.</text>
</comment>
<keyword evidence="3 4" id="KW-0687">Ribonucleoprotein</keyword>
<evidence type="ECO:0000256" key="4">
    <source>
        <dbReference type="HAMAP-Rule" id="MF_01368"/>
    </source>
</evidence>
<dbReference type="GO" id="GO:0006412">
    <property type="term" value="P:translation"/>
    <property type="evidence" value="ECO:0007669"/>
    <property type="project" value="UniProtKB-UniRule"/>
</dbReference>
<evidence type="ECO:0000256" key="2">
    <source>
        <dbReference type="ARBA" id="ARBA00022980"/>
    </source>
</evidence>
<comment type="similarity">
    <text evidence="1 4 5">Belongs to the bacterial ribosomal protein bL17 family.</text>
</comment>
<dbReference type="PANTHER" id="PTHR14413:SF16">
    <property type="entry name" value="LARGE RIBOSOMAL SUBUNIT PROTEIN BL17M"/>
    <property type="match status" value="1"/>
</dbReference>
<dbReference type="SUPFAM" id="SSF64263">
    <property type="entry name" value="Prokaryotic ribosomal protein L17"/>
    <property type="match status" value="1"/>
</dbReference>
<protein>
    <recommendedName>
        <fullName evidence="4">Large ribosomal subunit protein bL17</fullName>
    </recommendedName>
</protein>
<dbReference type="GO" id="GO:0003735">
    <property type="term" value="F:structural constituent of ribosome"/>
    <property type="evidence" value="ECO:0007669"/>
    <property type="project" value="InterPro"/>
</dbReference>
<dbReference type="Pfam" id="PF01196">
    <property type="entry name" value="Ribosomal_L17"/>
    <property type="match status" value="1"/>
</dbReference>
<reference evidence="6" key="1">
    <citation type="submission" date="2020-10" db="EMBL/GenBank/DDBJ databases">
        <authorList>
            <person name="Gilroy R."/>
        </authorList>
    </citation>
    <scope>NUCLEOTIDE SEQUENCE</scope>
    <source>
        <strain evidence="6">CHK147-3167</strain>
    </source>
</reference>
<evidence type="ECO:0000256" key="5">
    <source>
        <dbReference type="RuleBase" id="RU000660"/>
    </source>
</evidence>
<dbReference type="PANTHER" id="PTHR14413">
    <property type="entry name" value="RIBOSOMAL PROTEIN L17"/>
    <property type="match status" value="1"/>
</dbReference>